<dbReference type="AlphaFoldDB" id="A0AAW5ZRN3"/>
<name>A0AAW5ZRN3_RALSL</name>
<gene>
    <name evidence="2" type="ORF">LBW59_16825</name>
</gene>
<feature type="transmembrane region" description="Helical" evidence="1">
    <location>
        <begin position="83"/>
        <end position="103"/>
    </location>
</feature>
<feature type="transmembrane region" description="Helical" evidence="1">
    <location>
        <begin position="236"/>
        <end position="255"/>
    </location>
</feature>
<evidence type="ECO:0000256" key="1">
    <source>
        <dbReference type="SAM" id="Phobius"/>
    </source>
</evidence>
<dbReference type="PANTHER" id="PTHR36840:SF1">
    <property type="entry name" value="BLL5714 PROTEIN"/>
    <property type="match status" value="1"/>
</dbReference>
<feature type="transmembrane region" description="Helical" evidence="1">
    <location>
        <begin position="282"/>
        <end position="300"/>
    </location>
</feature>
<feature type="transmembrane region" description="Helical" evidence="1">
    <location>
        <begin position="54"/>
        <end position="71"/>
    </location>
</feature>
<comment type="caution">
    <text evidence="2">The sequence shown here is derived from an EMBL/GenBank/DDBJ whole genome shotgun (WGS) entry which is preliminary data.</text>
</comment>
<dbReference type="Proteomes" id="UP001144050">
    <property type="component" value="Unassembled WGS sequence"/>
</dbReference>
<dbReference type="Pfam" id="PF06772">
    <property type="entry name" value="LtrA"/>
    <property type="match status" value="1"/>
</dbReference>
<proteinExistence type="predicted"/>
<dbReference type="PANTHER" id="PTHR36840">
    <property type="entry name" value="BLL5714 PROTEIN"/>
    <property type="match status" value="1"/>
</dbReference>
<accession>A0AAW5ZRN3</accession>
<feature type="transmembrane region" description="Helical" evidence="1">
    <location>
        <begin position="21"/>
        <end position="42"/>
    </location>
</feature>
<protein>
    <submittedName>
        <fullName evidence="2">Low temperature requirement protein A</fullName>
    </submittedName>
</protein>
<feature type="transmembrane region" description="Helical" evidence="1">
    <location>
        <begin position="315"/>
        <end position="334"/>
    </location>
</feature>
<dbReference type="InterPro" id="IPR010640">
    <property type="entry name" value="Low_temperature_requirement_A"/>
</dbReference>
<evidence type="ECO:0000313" key="2">
    <source>
        <dbReference type="EMBL" id="MDB0572427.1"/>
    </source>
</evidence>
<feature type="transmembrane region" description="Helical" evidence="1">
    <location>
        <begin position="166"/>
        <end position="187"/>
    </location>
</feature>
<organism evidence="2 3">
    <name type="scientific">Ralstonia solanacearum</name>
    <name type="common">Pseudomonas solanacearum</name>
    <dbReference type="NCBI Taxonomy" id="305"/>
    <lineage>
        <taxon>Bacteria</taxon>
        <taxon>Pseudomonadati</taxon>
        <taxon>Pseudomonadota</taxon>
        <taxon>Betaproteobacteria</taxon>
        <taxon>Burkholderiales</taxon>
        <taxon>Burkholderiaceae</taxon>
        <taxon>Ralstonia</taxon>
        <taxon>Ralstonia solanacearum species complex</taxon>
    </lineage>
</organism>
<dbReference type="RefSeq" id="WP_271656900.1">
    <property type="nucleotide sequence ID" value="NZ_JAIVFG010000029.1"/>
</dbReference>
<reference evidence="2" key="1">
    <citation type="submission" date="2021-09" db="EMBL/GenBank/DDBJ databases">
        <title>Genomic analysis of Ralstonia spp.</title>
        <authorList>
            <person name="Aburjaile F."/>
            <person name="Ariute J.C."/>
            <person name="Pais A.K.L."/>
            <person name="Albuquerque G.M.R."/>
            <person name="Silva A.M.F."/>
            <person name="Brenig B."/>
            <person name="Azevedo V."/>
            <person name="Matiuzzi M."/>
            <person name="Ramos R."/>
            <person name="Goes-Neto A."/>
            <person name="Soares S."/>
            <person name="Iseppon A.M.B."/>
            <person name="Souza E."/>
            <person name="Gama M."/>
        </authorList>
    </citation>
    <scope>NUCLEOTIDE SEQUENCE</scope>
    <source>
        <strain evidence="2">CCRMRs91</strain>
    </source>
</reference>
<feature type="transmembrane region" description="Helical" evidence="1">
    <location>
        <begin position="140"/>
        <end position="160"/>
    </location>
</feature>
<keyword evidence="1" id="KW-0812">Transmembrane</keyword>
<keyword evidence="1" id="KW-0472">Membrane</keyword>
<sequence length="401" mass="43090">MPRSYLRPAPSGAHGHHRVTNIELFFDLVFVFAVTQLSHLLIGNFTPVGGAQTLLLMLAVWWVWIFTSWVTNWLDPERLAIRLLLLALMTAGLLLSASLPQAFGSRGLAFALAYVFMQFGRTLFFLWAVRGESPGMRRNFQRIAAWLGLSAVFWLAGGLAEGSARWACWIVALGIEWLGPSAGFYTPGLGRSTVDDWNVEGGHMAERCSLFIIIALGESVLVTGSTFAGLDWSPANIAAMAVSFIGSLAMWWLYFDTIAERGSQTISHAADPGRLARLARLAYTYIHVLLVAGIIVGAVADEFVLAHPVGHPHPGAALTVLGSAALYLLGNLLFKCAIFGRARAAHVLGLVALGLVGLVAAALPALAVSALATLVLCGTAAWEWYTRACEVPATAGREHRA</sequence>
<dbReference type="EMBL" id="JAIVFG010000029">
    <property type="protein sequence ID" value="MDB0572427.1"/>
    <property type="molecule type" value="Genomic_DNA"/>
</dbReference>
<evidence type="ECO:0000313" key="3">
    <source>
        <dbReference type="Proteomes" id="UP001144050"/>
    </source>
</evidence>
<feature type="transmembrane region" description="Helical" evidence="1">
    <location>
        <begin position="346"/>
        <end position="376"/>
    </location>
</feature>
<keyword evidence="1" id="KW-1133">Transmembrane helix</keyword>
<feature type="transmembrane region" description="Helical" evidence="1">
    <location>
        <begin position="109"/>
        <end position="128"/>
    </location>
</feature>
<feature type="transmembrane region" description="Helical" evidence="1">
    <location>
        <begin position="208"/>
        <end position="230"/>
    </location>
</feature>